<comment type="subcellular location">
    <subcellularLocation>
        <location evidence="1">Endoplasmic reticulum-Golgi intermediate compartment membrane</location>
        <topology evidence="1">Multi-pass membrane protein</topology>
    </subcellularLocation>
</comment>
<evidence type="ECO:0000256" key="5">
    <source>
        <dbReference type="ARBA" id="ARBA00023136"/>
    </source>
</evidence>
<keyword evidence="11" id="KW-1185">Reference proteome</keyword>
<dbReference type="GO" id="GO:0016020">
    <property type="term" value="C:membrane"/>
    <property type="evidence" value="ECO:0000318"/>
    <property type="project" value="GO_Central"/>
</dbReference>
<dbReference type="InterPro" id="IPR045888">
    <property type="entry name" value="Erv"/>
</dbReference>
<evidence type="ECO:0000313" key="11">
    <source>
        <dbReference type="Proteomes" id="UP000015101"/>
    </source>
</evidence>
<evidence type="ECO:0000259" key="7">
    <source>
        <dbReference type="Pfam" id="PF07970"/>
    </source>
</evidence>
<dbReference type="KEGG" id="hro:HELRODRAFT_93645"/>
<dbReference type="CTD" id="20217518"/>
<dbReference type="OrthoDB" id="5541786at2759"/>
<dbReference type="InterPro" id="IPR039542">
    <property type="entry name" value="Erv_N"/>
</dbReference>
<dbReference type="Pfam" id="PF07970">
    <property type="entry name" value="COPIIcoated_ERV"/>
    <property type="match status" value="1"/>
</dbReference>
<dbReference type="GO" id="GO:0033116">
    <property type="term" value="C:endoplasmic reticulum-Golgi intermediate compartment membrane"/>
    <property type="evidence" value="ECO:0007669"/>
    <property type="project" value="UniProtKB-SubCell"/>
</dbReference>
<dbReference type="eggNOG" id="KOG2667">
    <property type="taxonomic scope" value="Eukaryota"/>
</dbReference>
<accession>T1G8X1</accession>
<dbReference type="InterPro" id="IPR012936">
    <property type="entry name" value="Erv_C"/>
</dbReference>
<feature type="transmembrane region" description="Helical" evidence="6">
    <location>
        <begin position="328"/>
        <end position="359"/>
    </location>
</feature>
<dbReference type="PANTHER" id="PTHR10984">
    <property type="entry name" value="ENDOPLASMIC RETICULUM-GOLGI INTERMEDIATE COMPARTMENT PROTEIN"/>
    <property type="match status" value="1"/>
</dbReference>
<organism evidence="10 11">
    <name type="scientific">Helobdella robusta</name>
    <name type="common">Californian leech</name>
    <dbReference type="NCBI Taxonomy" id="6412"/>
    <lineage>
        <taxon>Eukaryota</taxon>
        <taxon>Metazoa</taxon>
        <taxon>Spiralia</taxon>
        <taxon>Lophotrochozoa</taxon>
        <taxon>Annelida</taxon>
        <taxon>Clitellata</taxon>
        <taxon>Hirudinea</taxon>
        <taxon>Rhynchobdellida</taxon>
        <taxon>Glossiphoniidae</taxon>
        <taxon>Helobdella</taxon>
    </lineage>
</organism>
<evidence type="ECO:0008006" key="12">
    <source>
        <dbReference type="Google" id="ProtNLM"/>
    </source>
</evidence>
<dbReference type="PANTHER" id="PTHR10984:SF30">
    <property type="entry name" value="ENDOPLASMIC RETICULUM-GOLGI INTERMEDIATE COMPARTMENT PROTEIN 2"/>
    <property type="match status" value="1"/>
</dbReference>
<protein>
    <recommendedName>
        <fullName evidence="12">Endoplasmic reticulum vesicle transporter C-terminal domain-containing protein</fullName>
    </recommendedName>
</protein>
<evidence type="ECO:0000256" key="6">
    <source>
        <dbReference type="SAM" id="Phobius"/>
    </source>
</evidence>
<reference evidence="11" key="1">
    <citation type="submission" date="2012-12" db="EMBL/GenBank/DDBJ databases">
        <authorList>
            <person name="Hellsten U."/>
            <person name="Grimwood J."/>
            <person name="Chapman J.A."/>
            <person name="Shapiro H."/>
            <person name="Aerts A."/>
            <person name="Otillar R.P."/>
            <person name="Terry A.Y."/>
            <person name="Boore J.L."/>
            <person name="Simakov O."/>
            <person name="Marletaz F."/>
            <person name="Cho S.-J."/>
            <person name="Edsinger-Gonzales E."/>
            <person name="Havlak P."/>
            <person name="Kuo D.-H."/>
            <person name="Larsson T."/>
            <person name="Lv J."/>
            <person name="Arendt D."/>
            <person name="Savage R."/>
            <person name="Osoegawa K."/>
            <person name="de Jong P."/>
            <person name="Lindberg D.R."/>
            <person name="Seaver E.C."/>
            <person name="Weisblat D.A."/>
            <person name="Putnam N.H."/>
            <person name="Grigoriev I.V."/>
            <person name="Rokhsar D.S."/>
        </authorList>
    </citation>
    <scope>NUCLEOTIDE SEQUENCE</scope>
</reference>
<dbReference type="OMA" id="MTNHYLR"/>
<dbReference type="Proteomes" id="UP000015101">
    <property type="component" value="Unassembled WGS sequence"/>
</dbReference>
<dbReference type="EnsemblMetazoa" id="HelroT93645">
    <property type="protein sequence ID" value="HelroP93645"/>
    <property type="gene ID" value="HelroG93645"/>
</dbReference>
<dbReference type="RefSeq" id="XP_009009773.1">
    <property type="nucleotide sequence ID" value="XM_009011525.1"/>
</dbReference>
<evidence type="ECO:0000256" key="2">
    <source>
        <dbReference type="ARBA" id="ARBA00005648"/>
    </source>
</evidence>
<dbReference type="Pfam" id="PF13850">
    <property type="entry name" value="ERGIC_N"/>
    <property type="match status" value="1"/>
</dbReference>
<dbReference type="GO" id="GO:0030134">
    <property type="term" value="C:COPII-coated ER to Golgi transport vesicle"/>
    <property type="evidence" value="ECO:0000318"/>
    <property type="project" value="GO_Central"/>
</dbReference>
<dbReference type="EMBL" id="AMQM01000290">
    <property type="status" value="NOT_ANNOTATED_CDS"/>
    <property type="molecule type" value="Genomic_DNA"/>
</dbReference>
<dbReference type="GO" id="GO:0006890">
    <property type="term" value="P:retrograde vesicle-mediated transport, Golgi to endoplasmic reticulum"/>
    <property type="evidence" value="ECO:0000318"/>
    <property type="project" value="GO_Central"/>
</dbReference>
<evidence type="ECO:0000259" key="8">
    <source>
        <dbReference type="Pfam" id="PF13850"/>
    </source>
</evidence>
<dbReference type="STRING" id="6412.T1G8X1"/>
<evidence type="ECO:0000256" key="4">
    <source>
        <dbReference type="ARBA" id="ARBA00022989"/>
    </source>
</evidence>
<dbReference type="HOGENOM" id="CLU_034705_4_1_1"/>
<reference evidence="9 11" key="2">
    <citation type="journal article" date="2013" name="Nature">
        <title>Insights into bilaterian evolution from three spiralian genomes.</title>
        <authorList>
            <person name="Simakov O."/>
            <person name="Marletaz F."/>
            <person name="Cho S.J."/>
            <person name="Edsinger-Gonzales E."/>
            <person name="Havlak P."/>
            <person name="Hellsten U."/>
            <person name="Kuo D.H."/>
            <person name="Larsson T."/>
            <person name="Lv J."/>
            <person name="Arendt D."/>
            <person name="Savage R."/>
            <person name="Osoegawa K."/>
            <person name="de Jong P."/>
            <person name="Grimwood J."/>
            <person name="Chapman J.A."/>
            <person name="Shapiro H."/>
            <person name="Aerts A."/>
            <person name="Otillar R.P."/>
            <person name="Terry A.Y."/>
            <person name="Boore J.L."/>
            <person name="Grigoriev I.V."/>
            <person name="Lindberg D.R."/>
            <person name="Seaver E.C."/>
            <person name="Weisblat D.A."/>
            <person name="Putnam N.H."/>
            <person name="Rokhsar D.S."/>
        </authorList>
    </citation>
    <scope>NUCLEOTIDE SEQUENCE</scope>
</reference>
<feature type="domain" description="Endoplasmic reticulum vesicle transporter N-terminal" evidence="8">
    <location>
        <begin position="15"/>
        <end position="101"/>
    </location>
</feature>
<dbReference type="FunCoup" id="T1G8X1">
    <property type="interactions" value="997"/>
</dbReference>
<comment type="similarity">
    <text evidence="2">Belongs to the ERGIC family.</text>
</comment>
<proteinExistence type="inferred from homology"/>
<evidence type="ECO:0000256" key="3">
    <source>
        <dbReference type="ARBA" id="ARBA00022692"/>
    </source>
</evidence>
<sequence>MSILRQRKNLAKIIQEFDAFPKVEEDHQECTASGGGLSLVVFSLITMLVVFEINYFLDQGVRYEYDIDPNFDKKLKLNIDIMVAMKCSYVGADILDILGENADKMGNLEEQSMNFDLTPSQQVSFKNMKSINDYARQEYHSIHEHLWKSQLKFGSFYSFQNLFSFKPDTSSKVKEEDVDGCRFHGSLEVNKVAGNFHITAGKSLPVFPRGHVHLSFMMRDTDYNFSHRILHFSFGDENGGIINPLDAEEKITHDSNHIFQYFVQVVPTVQSHFSSNDGDDAYQYAVTEQNRTISHAKGSHGLPGIYIKYDLSPLRVKVVERSTSLIQLLIRLCGIIGGIYSTSGIIHLILTSLIDFILCKRCQKNQSYRQNRPPKHGEAVPVVSLINPAGDTPNFQEVPLNGNVDANGNVGAKYAGDYSSGKINDGSSDGIKSSLNSAVDDGDGNNLTSLLLEKL</sequence>
<name>T1G8X1_HELRO</name>
<keyword evidence="3 6" id="KW-0812">Transmembrane</keyword>
<dbReference type="GO" id="GO:0006888">
    <property type="term" value="P:endoplasmic reticulum to Golgi vesicle-mediated transport"/>
    <property type="evidence" value="ECO:0000318"/>
    <property type="project" value="GO_Central"/>
</dbReference>
<feature type="transmembrane region" description="Helical" evidence="6">
    <location>
        <begin position="37"/>
        <end position="57"/>
    </location>
</feature>
<feature type="domain" description="Endoplasmic reticulum vesicle transporter C-terminal" evidence="7">
    <location>
        <begin position="170"/>
        <end position="346"/>
    </location>
</feature>
<dbReference type="EMBL" id="KB095811">
    <property type="protein sequence ID" value="ESO13053.1"/>
    <property type="molecule type" value="Genomic_DNA"/>
</dbReference>
<reference evidence="10" key="3">
    <citation type="submission" date="2015-06" db="UniProtKB">
        <authorList>
            <consortium name="EnsemblMetazoa"/>
        </authorList>
    </citation>
    <scope>IDENTIFICATION</scope>
</reference>
<evidence type="ECO:0000256" key="1">
    <source>
        <dbReference type="ARBA" id="ARBA00004457"/>
    </source>
</evidence>
<dbReference type="GeneID" id="20217518"/>
<keyword evidence="5 6" id="KW-0472">Membrane</keyword>
<evidence type="ECO:0000313" key="9">
    <source>
        <dbReference type="EMBL" id="ESO13053.1"/>
    </source>
</evidence>
<gene>
    <name evidence="10" type="primary">20217518</name>
    <name evidence="9" type="ORF">HELRODRAFT_93645</name>
</gene>
<dbReference type="AlphaFoldDB" id="T1G8X1"/>
<dbReference type="GO" id="GO:0005783">
    <property type="term" value="C:endoplasmic reticulum"/>
    <property type="evidence" value="ECO:0000318"/>
    <property type="project" value="GO_Central"/>
</dbReference>
<evidence type="ECO:0000313" key="10">
    <source>
        <dbReference type="EnsemblMetazoa" id="HelroP93645"/>
    </source>
</evidence>
<keyword evidence="4 6" id="KW-1133">Transmembrane helix</keyword>
<dbReference type="InParanoid" id="T1G8X1"/>